<dbReference type="GO" id="GO:0003723">
    <property type="term" value="F:RNA binding"/>
    <property type="evidence" value="ECO:0007669"/>
    <property type="project" value="UniProtKB-UniRule"/>
</dbReference>
<gene>
    <name evidence="4" type="ORF">Tci_620937</name>
</gene>
<keyword evidence="1" id="KW-0694">RNA-binding</keyword>
<feature type="region of interest" description="Disordered" evidence="2">
    <location>
        <begin position="326"/>
        <end position="349"/>
    </location>
</feature>
<feature type="compositionally biased region" description="Basic and acidic residues" evidence="2">
    <location>
        <begin position="328"/>
        <end position="341"/>
    </location>
</feature>
<dbReference type="Gene3D" id="3.30.70.330">
    <property type="match status" value="1"/>
</dbReference>
<dbReference type="InterPro" id="IPR035979">
    <property type="entry name" value="RBD_domain_sf"/>
</dbReference>
<dbReference type="EMBL" id="BKCJ010433062">
    <property type="protein sequence ID" value="GFA48965.1"/>
    <property type="molecule type" value="Genomic_DNA"/>
</dbReference>
<dbReference type="InterPro" id="IPR012677">
    <property type="entry name" value="Nucleotide-bd_a/b_plait_sf"/>
</dbReference>
<evidence type="ECO:0000313" key="4">
    <source>
        <dbReference type="EMBL" id="GFA48965.1"/>
    </source>
</evidence>
<dbReference type="Pfam" id="PF00076">
    <property type="entry name" value="RRM_1"/>
    <property type="match status" value="1"/>
</dbReference>
<dbReference type="InterPro" id="IPR000504">
    <property type="entry name" value="RRM_dom"/>
</dbReference>
<name>A0A699JNN1_TANCI</name>
<accession>A0A699JNN1</accession>
<evidence type="ECO:0000256" key="2">
    <source>
        <dbReference type="SAM" id="MobiDB-lite"/>
    </source>
</evidence>
<dbReference type="PROSITE" id="PS50102">
    <property type="entry name" value="RRM"/>
    <property type="match status" value="1"/>
</dbReference>
<proteinExistence type="predicted"/>
<evidence type="ECO:0000259" key="3">
    <source>
        <dbReference type="PROSITE" id="PS50102"/>
    </source>
</evidence>
<organism evidence="4">
    <name type="scientific">Tanacetum cinerariifolium</name>
    <name type="common">Dalmatian daisy</name>
    <name type="synonym">Chrysanthemum cinerariifolium</name>
    <dbReference type="NCBI Taxonomy" id="118510"/>
    <lineage>
        <taxon>Eukaryota</taxon>
        <taxon>Viridiplantae</taxon>
        <taxon>Streptophyta</taxon>
        <taxon>Embryophyta</taxon>
        <taxon>Tracheophyta</taxon>
        <taxon>Spermatophyta</taxon>
        <taxon>Magnoliopsida</taxon>
        <taxon>eudicotyledons</taxon>
        <taxon>Gunneridae</taxon>
        <taxon>Pentapetalae</taxon>
        <taxon>asterids</taxon>
        <taxon>campanulids</taxon>
        <taxon>Asterales</taxon>
        <taxon>Asteraceae</taxon>
        <taxon>Asteroideae</taxon>
        <taxon>Anthemideae</taxon>
        <taxon>Anthemidinae</taxon>
        <taxon>Tanacetum</taxon>
    </lineage>
</organism>
<evidence type="ECO:0000256" key="1">
    <source>
        <dbReference type="PROSITE-ProRule" id="PRU00176"/>
    </source>
</evidence>
<sequence length="349" mass="39912">MGSYRTKEDDMYKISTSIFITNFRESCSAKELFQSCKQYGHVVDTFIPNKRSKTGRTFGFVRFINVFNEERLVNNICTVWIDRFMLHANIARFHRTPLNEKKSMPKKAGGVKKDTGVNEVGNSYVQVVKGQMQPENKESEVTHVLVLSDECLLSKDLSKSLFGRVKQFASLAYIRKAVSNEGFADIKIQYMGELWVLLEFVSEDSMKLFQDNVSIGSWFSQLKQVSMEFNSEGRIAWVEVEGIPFKLYSDNIFKRIATKWGELLEIDDQDEMAFWIRAKEAPGWVPDFMEENDDEKQNDYGGFNLHESGSCGGDSDVEGVLETIFEESGQKENNLDEEHTAGESFGRSI</sequence>
<dbReference type="SUPFAM" id="SSF54928">
    <property type="entry name" value="RNA-binding domain, RBD"/>
    <property type="match status" value="1"/>
</dbReference>
<feature type="domain" description="RRM" evidence="3">
    <location>
        <begin position="16"/>
        <end position="93"/>
    </location>
</feature>
<reference evidence="4" key="1">
    <citation type="journal article" date="2019" name="Sci. Rep.">
        <title>Draft genome of Tanacetum cinerariifolium, the natural source of mosquito coil.</title>
        <authorList>
            <person name="Yamashiro T."/>
            <person name="Shiraishi A."/>
            <person name="Satake H."/>
            <person name="Nakayama K."/>
        </authorList>
    </citation>
    <scope>NUCLEOTIDE SEQUENCE</scope>
</reference>
<dbReference type="AlphaFoldDB" id="A0A699JNN1"/>
<dbReference type="CDD" id="cd00590">
    <property type="entry name" value="RRM_SF"/>
    <property type="match status" value="1"/>
</dbReference>
<dbReference type="SMART" id="SM00360">
    <property type="entry name" value="RRM"/>
    <property type="match status" value="1"/>
</dbReference>
<comment type="caution">
    <text evidence="4">The sequence shown here is derived from an EMBL/GenBank/DDBJ whole genome shotgun (WGS) entry which is preliminary data.</text>
</comment>
<protein>
    <submittedName>
        <fullName evidence="4">Nucleotide-binding alpha-beta plait domain-containing protein</fullName>
    </submittedName>
</protein>